<dbReference type="Proteomes" id="UP001153069">
    <property type="component" value="Unassembled WGS sequence"/>
</dbReference>
<protein>
    <submittedName>
        <fullName evidence="2">Uncharacterized protein</fullName>
    </submittedName>
</protein>
<reference evidence="2" key="1">
    <citation type="submission" date="2020-06" db="EMBL/GenBank/DDBJ databases">
        <authorList>
            <consortium name="Plant Systems Biology data submission"/>
        </authorList>
    </citation>
    <scope>NUCLEOTIDE SEQUENCE</scope>
    <source>
        <strain evidence="2">D6</strain>
    </source>
</reference>
<evidence type="ECO:0000313" key="2">
    <source>
        <dbReference type="EMBL" id="CAB9512487.1"/>
    </source>
</evidence>
<feature type="region of interest" description="Disordered" evidence="1">
    <location>
        <begin position="1"/>
        <end position="54"/>
    </location>
</feature>
<dbReference type="EMBL" id="CAICTM010000537">
    <property type="protein sequence ID" value="CAB9512487.1"/>
    <property type="molecule type" value="Genomic_DNA"/>
</dbReference>
<gene>
    <name evidence="2" type="ORF">SEMRO_538_G162680.1</name>
</gene>
<accession>A0A9N8HH18</accession>
<feature type="compositionally biased region" description="Low complexity" evidence="1">
    <location>
        <begin position="18"/>
        <end position="31"/>
    </location>
</feature>
<keyword evidence="3" id="KW-1185">Reference proteome</keyword>
<feature type="compositionally biased region" description="Basic and acidic residues" evidence="1">
    <location>
        <begin position="32"/>
        <end position="41"/>
    </location>
</feature>
<evidence type="ECO:0000313" key="3">
    <source>
        <dbReference type="Proteomes" id="UP001153069"/>
    </source>
</evidence>
<name>A0A9N8HH18_9STRA</name>
<proteinExistence type="predicted"/>
<sequence>MYMGQLKAQESRERPPRYRASSPSPARSASPSERKVMREAAKAGQKKKKEDEKIAKKVADAKQAERIKVVISKYDPLKKQIVCGEEENPKDKEMYRVAKTLIYDKGEPNEMTFDLSKFSSV</sequence>
<dbReference type="OrthoDB" id="56570at2759"/>
<organism evidence="2 3">
    <name type="scientific">Seminavis robusta</name>
    <dbReference type="NCBI Taxonomy" id="568900"/>
    <lineage>
        <taxon>Eukaryota</taxon>
        <taxon>Sar</taxon>
        <taxon>Stramenopiles</taxon>
        <taxon>Ochrophyta</taxon>
        <taxon>Bacillariophyta</taxon>
        <taxon>Bacillariophyceae</taxon>
        <taxon>Bacillariophycidae</taxon>
        <taxon>Naviculales</taxon>
        <taxon>Naviculaceae</taxon>
        <taxon>Seminavis</taxon>
    </lineage>
</organism>
<dbReference type="AlphaFoldDB" id="A0A9N8HH18"/>
<evidence type="ECO:0000256" key="1">
    <source>
        <dbReference type="SAM" id="MobiDB-lite"/>
    </source>
</evidence>
<comment type="caution">
    <text evidence="2">The sequence shown here is derived from an EMBL/GenBank/DDBJ whole genome shotgun (WGS) entry which is preliminary data.</text>
</comment>